<dbReference type="EMBL" id="QREI01000014">
    <property type="protein sequence ID" value="REE07646.1"/>
    <property type="molecule type" value="Genomic_DNA"/>
</dbReference>
<proteinExistence type="predicted"/>
<evidence type="ECO:0000313" key="1">
    <source>
        <dbReference type="EMBL" id="REE07646.1"/>
    </source>
</evidence>
<reference evidence="1 2" key="1">
    <citation type="submission" date="2018-07" db="EMBL/GenBank/DDBJ databases">
        <title>Genomic Encyclopedia of Type Strains, Phase III (KMG-III): the genomes of soil and plant-associated and newly described type strains.</title>
        <authorList>
            <person name="Whitman W."/>
        </authorList>
    </citation>
    <scope>NUCLEOTIDE SEQUENCE [LARGE SCALE GENOMIC DNA]</scope>
    <source>
        <strain evidence="1 2">CECT 7948</strain>
    </source>
</reference>
<name>A0A3D9LLW5_9FLAO</name>
<accession>A0A3D9LLW5</accession>
<dbReference type="RefSeq" id="WP_115813011.1">
    <property type="nucleotide sequence ID" value="NZ_QREI01000014.1"/>
</dbReference>
<comment type="caution">
    <text evidence="1">The sequence shown here is derived from an EMBL/GenBank/DDBJ whole genome shotgun (WGS) entry which is preliminary data.</text>
</comment>
<sequence length="220" mass="25379">MNLENRSKILSYSLELEYYVSLELAKLLDIKDFKNSKSLGNKSSSLSLNQKLNLLLDFETISSKEKSIIESFSSIRNQFMHNIDATSYEYVINQISGLLNRLTKLYPENFKSNNNEMSIEKCVENLYIDSIKILSNKKGKKLQDAISESIAEGSEMLYENLDEAMSKNLNEFEKSMEKYSGELIPKSEVLRHLAIYNLKVTIEKVNGIDKFKKSVHENYE</sequence>
<dbReference type="Proteomes" id="UP000256919">
    <property type="component" value="Unassembled WGS sequence"/>
</dbReference>
<dbReference type="AlphaFoldDB" id="A0A3D9LLW5"/>
<protein>
    <submittedName>
        <fullName evidence="1">Uncharacterized protein</fullName>
    </submittedName>
</protein>
<keyword evidence="2" id="KW-1185">Reference proteome</keyword>
<organism evidence="1 2">
    <name type="scientific">Winogradskyella pacifica</name>
    <dbReference type="NCBI Taxonomy" id="664642"/>
    <lineage>
        <taxon>Bacteria</taxon>
        <taxon>Pseudomonadati</taxon>
        <taxon>Bacteroidota</taxon>
        <taxon>Flavobacteriia</taxon>
        <taxon>Flavobacteriales</taxon>
        <taxon>Flavobacteriaceae</taxon>
        <taxon>Winogradskyella</taxon>
    </lineage>
</organism>
<evidence type="ECO:0000313" key="2">
    <source>
        <dbReference type="Proteomes" id="UP000256919"/>
    </source>
</evidence>
<dbReference type="OrthoDB" id="1375976at2"/>
<gene>
    <name evidence="1" type="ORF">DFQ09_1147</name>
</gene>